<organism evidence="7 8">
    <name type="scientific">Alteromonas halophila</name>
    <dbReference type="NCBI Taxonomy" id="516698"/>
    <lineage>
        <taxon>Bacteria</taxon>
        <taxon>Pseudomonadati</taxon>
        <taxon>Pseudomonadota</taxon>
        <taxon>Gammaproteobacteria</taxon>
        <taxon>Alteromonadales</taxon>
        <taxon>Alteromonadaceae</taxon>
        <taxon>Alteromonas/Salinimonas group</taxon>
        <taxon>Alteromonas</taxon>
    </lineage>
</organism>
<proteinExistence type="predicted"/>
<dbReference type="InterPro" id="IPR017871">
    <property type="entry name" value="ABC_transporter-like_CS"/>
</dbReference>
<dbReference type="InterPro" id="IPR003439">
    <property type="entry name" value="ABC_transporter-like_ATP-bd"/>
</dbReference>
<dbReference type="InterPro" id="IPR027417">
    <property type="entry name" value="P-loop_NTPase"/>
</dbReference>
<keyword evidence="2" id="KW-0547">Nucleotide-binding</keyword>
<evidence type="ECO:0000256" key="1">
    <source>
        <dbReference type="ARBA" id="ARBA00022448"/>
    </source>
</evidence>
<dbReference type="PANTHER" id="PTHR42794:SF1">
    <property type="entry name" value="HEMIN IMPORT ATP-BINDING PROTEIN HMUV"/>
    <property type="match status" value="1"/>
</dbReference>
<dbReference type="SMART" id="SM00382">
    <property type="entry name" value="AAA"/>
    <property type="match status" value="1"/>
</dbReference>
<keyword evidence="8" id="KW-1185">Reference proteome</keyword>
<reference evidence="7" key="2">
    <citation type="submission" date="2020-09" db="EMBL/GenBank/DDBJ databases">
        <authorList>
            <person name="Sun Q."/>
            <person name="Kim S."/>
        </authorList>
    </citation>
    <scope>NUCLEOTIDE SEQUENCE</scope>
    <source>
        <strain evidence="7">KCTC 22164</strain>
    </source>
</reference>
<protein>
    <submittedName>
        <fullName evidence="7">Vitamin B12 import ATP-binding protein BtuD</fullName>
    </submittedName>
</protein>
<dbReference type="GO" id="GO:0016887">
    <property type="term" value="F:ATP hydrolysis activity"/>
    <property type="evidence" value="ECO:0007669"/>
    <property type="project" value="InterPro"/>
</dbReference>
<keyword evidence="1" id="KW-0813">Transport</keyword>
<dbReference type="Pfam" id="PF00005">
    <property type="entry name" value="ABC_tran"/>
    <property type="match status" value="1"/>
</dbReference>
<dbReference type="RefSeq" id="WP_189403429.1">
    <property type="nucleotide sequence ID" value="NZ_BMXP01000001.1"/>
</dbReference>
<dbReference type="PROSITE" id="PS50893">
    <property type="entry name" value="ABC_TRANSPORTER_2"/>
    <property type="match status" value="1"/>
</dbReference>
<dbReference type="EMBL" id="BMXP01000001">
    <property type="protein sequence ID" value="GGW75161.1"/>
    <property type="molecule type" value="Genomic_DNA"/>
</dbReference>
<feature type="domain" description="ABC transporter" evidence="6">
    <location>
        <begin position="4"/>
        <end position="233"/>
    </location>
</feature>
<dbReference type="Gene3D" id="3.40.50.300">
    <property type="entry name" value="P-loop containing nucleotide triphosphate hydrolases"/>
    <property type="match status" value="1"/>
</dbReference>
<dbReference type="SUPFAM" id="SSF52540">
    <property type="entry name" value="P-loop containing nucleoside triphosphate hydrolases"/>
    <property type="match status" value="1"/>
</dbReference>
<evidence type="ECO:0000256" key="3">
    <source>
        <dbReference type="ARBA" id="ARBA00022840"/>
    </source>
</evidence>
<dbReference type="GO" id="GO:0005524">
    <property type="term" value="F:ATP binding"/>
    <property type="evidence" value="ECO:0007669"/>
    <property type="project" value="UniProtKB-KW"/>
</dbReference>
<name>A0A918JDH0_9ALTE</name>
<evidence type="ECO:0000256" key="5">
    <source>
        <dbReference type="ARBA" id="ARBA00037066"/>
    </source>
</evidence>
<dbReference type="InterPro" id="IPR003593">
    <property type="entry name" value="AAA+_ATPase"/>
</dbReference>
<keyword evidence="4" id="KW-1278">Translocase</keyword>
<keyword evidence="3 7" id="KW-0067">ATP-binding</keyword>
<sequence length="254" mass="27697">MKRVTATGVRVDDRLSPTDVTVKSGECIHVLGENGAGKSTLLLTLAGLLPPSSGSLMIDAAPAHSMPPAVFAAFRSFHTQHASDPFGISVREYLSFFSTAAVSTLLPGVINDVLDIGHLLGRRVSELSGGERQRVDIARTLLQVWPAIREGRALIFMDEPFSSLDIRHKYKLANYLTSLASAGNSCIVSSHELNLSANYSHRVWLMRQGQVVHQGAPEKVMTPETLGPVFHCDMRVEHARNMIEIHVIQPAAKQ</sequence>
<evidence type="ECO:0000313" key="8">
    <source>
        <dbReference type="Proteomes" id="UP000631300"/>
    </source>
</evidence>
<dbReference type="AlphaFoldDB" id="A0A918JDH0"/>
<dbReference type="PANTHER" id="PTHR42794">
    <property type="entry name" value="HEMIN IMPORT ATP-BINDING PROTEIN HMUV"/>
    <property type="match status" value="1"/>
</dbReference>
<comment type="caution">
    <text evidence="7">The sequence shown here is derived from an EMBL/GenBank/DDBJ whole genome shotgun (WGS) entry which is preliminary data.</text>
</comment>
<evidence type="ECO:0000256" key="4">
    <source>
        <dbReference type="ARBA" id="ARBA00022967"/>
    </source>
</evidence>
<accession>A0A918JDH0</accession>
<gene>
    <name evidence="7" type="primary">btuD</name>
    <name evidence="7" type="ORF">GCM10007391_04210</name>
</gene>
<dbReference type="PROSITE" id="PS00211">
    <property type="entry name" value="ABC_TRANSPORTER_1"/>
    <property type="match status" value="1"/>
</dbReference>
<dbReference type="Proteomes" id="UP000631300">
    <property type="component" value="Unassembled WGS sequence"/>
</dbReference>
<evidence type="ECO:0000259" key="6">
    <source>
        <dbReference type="PROSITE" id="PS50893"/>
    </source>
</evidence>
<evidence type="ECO:0000256" key="2">
    <source>
        <dbReference type="ARBA" id="ARBA00022741"/>
    </source>
</evidence>
<reference evidence="7" key="1">
    <citation type="journal article" date="2014" name="Int. J. Syst. Evol. Microbiol.">
        <title>Complete genome sequence of Corynebacterium casei LMG S-19264T (=DSM 44701T), isolated from a smear-ripened cheese.</title>
        <authorList>
            <consortium name="US DOE Joint Genome Institute (JGI-PGF)"/>
            <person name="Walter F."/>
            <person name="Albersmeier A."/>
            <person name="Kalinowski J."/>
            <person name="Ruckert C."/>
        </authorList>
    </citation>
    <scope>NUCLEOTIDE SEQUENCE</scope>
    <source>
        <strain evidence="7">KCTC 22164</strain>
    </source>
</reference>
<comment type="function">
    <text evidence="5">Part of the ABC transporter complex HmuTUV involved in hemin import. Responsible for energy coupling to the transport system.</text>
</comment>
<evidence type="ECO:0000313" key="7">
    <source>
        <dbReference type="EMBL" id="GGW75161.1"/>
    </source>
</evidence>